<feature type="region of interest" description="Disordered" evidence="1">
    <location>
        <begin position="109"/>
        <end position="132"/>
    </location>
</feature>
<feature type="region of interest" description="Disordered" evidence="1">
    <location>
        <begin position="147"/>
        <end position="180"/>
    </location>
</feature>
<evidence type="ECO:0000313" key="2">
    <source>
        <dbReference type="EMBL" id="MDG3003682.1"/>
    </source>
</evidence>
<feature type="compositionally biased region" description="Basic residues" evidence="1">
    <location>
        <begin position="43"/>
        <end position="60"/>
    </location>
</feature>
<dbReference type="RefSeq" id="WP_277860032.1">
    <property type="nucleotide sequence ID" value="NZ_JARRAG010000001.1"/>
</dbReference>
<reference evidence="2 3" key="1">
    <citation type="submission" date="2023-03" db="EMBL/GenBank/DDBJ databases">
        <title>Paludisphaera mucosa sp. nov. a novel planctomycete from northern fen.</title>
        <authorList>
            <person name="Ivanova A."/>
        </authorList>
    </citation>
    <scope>NUCLEOTIDE SEQUENCE [LARGE SCALE GENOMIC DNA]</scope>
    <source>
        <strain evidence="2 3">Pla2</strain>
    </source>
</reference>
<name>A0ABT6F7W2_9BACT</name>
<feature type="compositionally biased region" description="Basic and acidic residues" evidence="1">
    <location>
        <begin position="7"/>
        <end position="16"/>
    </location>
</feature>
<organism evidence="2 3">
    <name type="scientific">Paludisphaera mucosa</name>
    <dbReference type="NCBI Taxonomy" id="3030827"/>
    <lineage>
        <taxon>Bacteria</taxon>
        <taxon>Pseudomonadati</taxon>
        <taxon>Planctomycetota</taxon>
        <taxon>Planctomycetia</taxon>
        <taxon>Isosphaerales</taxon>
        <taxon>Isosphaeraceae</taxon>
        <taxon>Paludisphaera</taxon>
    </lineage>
</organism>
<accession>A0ABT6F7W2</accession>
<sequence length="180" mass="19608">MAGKPLNRLELRRQSEAAEPLDPMEDETDEVVEVDDDEVVDRKPKKKAKAPAKSKAKSARAPKPAARMKVVWVVMNDAYKAVGTFEFNQREAAEARAAELTAKGKGTHFIQRTKEEMPADAPGIGASIPRPEVAPSRAKAAKAAAAAKEVVEPVVEEEVEDDDDEADVEVEEEADDDDDE</sequence>
<feature type="compositionally biased region" description="Acidic residues" evidence="1">
    <location>
        <begin position="22"/>
        <end position="39"/>
    </location>
</feature>
<dbReference type="EMBL" id="JARRAG010000001">
    <property type="protein sequence ID" value="MDG3003682.1"/>
    <property type="molecule type" value="Genomic_DNA"/>
</dbReference>
<comment type="caution">
    <text evidence="2">The sequence shown here is derived from an EMBL/GenBank/DDBJ whole genome shotgun (WGS) entry which is preliminary data.</text>
</comment>
<proteinExistence type="predicted"/>
<dbReference type="Proteomes" id="UP001216907">
    <property type="component" value="Unassembled WGS sequence"/>
</dbReference>
<gene>
    <name evidence="2" type="ORF">PZE19_07870</name>
</gene>
<feature type="region of interest" description="Disordered" evidence="1">
    <location>
        <begin position="1"/>
        <end position="62"/>
    </location>
</feature>
<evidence type="ECO:0000313" key="3">
    <source>
        <dbReference type="Proteomes" id="UP001216907"/>
    </source>
</evidence>
<evidence type="ECO:0000256" key="1">
    <source>
        <dbReference type="SAM" id="MobiDB-lite"/>
    </source>
</evidence>
<feature type="compositionally biased region" description="Acidic residues" evidence="1">
    <location>
        <begin position="154"/>
        <end position="180"/>
    </location>
</feature>
<keyword evidence="3" id="KW-1185">Reference proteome</keyword>
<protein>
    <submittedName>
        <fullName evidence="2">Uncharacterized protein</fullName>
    </submittedName>
</protein>